<reference evidence="1" key="1">
    <citation type="submission" date="2022-08" db="EMBL/GenBank/DDBJ databases">
        <authorList>
            <person name="Deng Y."/>
            <person name="Han X.-F."/>
            <person name="Zhang Y.-Q."/>
        </authorList>
    </citation>
    <scope>NUCLEOTIDE SEQUENCE</scope>
    <source>
        <strain evidence="1">CPCC 205763</strain>
    </source>
</reference>
<evidence type="ECO:0000313" key="2">
    <source>
        <dbReference type="Proteomes" id="UP001165584"/>
    </source>
</evidence>
<comment type="caution">
    <text evidence="1">The sequence shown here is derived from an EMBL/GenBank/DDBJ whole genome shotgun (WGS) entry which is preliminary data.</text>
</comment>
<evidence type="ECO:0000313" key="1">
    <source>
        <dbReference type="EMBL" id="MCS5718186.1"/>
    </source>
</evidence>
<name>A0ABT2GTK4_9MICO</name>
<organism evidence="1 2">
    <name type="scientific">Herbiconiux aconitum</name>
    <dbReference type="NCBI Taxonomy" id="2970913"/>
    <lineage>
        <taxon>Bacteria</taxon>
        <taxon>Bacillati</taxon>
        <taxon>Actinomycetota</taxon>
        <taxon>Actinomycetes</taxon>
        <taxon>Micrococcales</taxon>
        <taxon>Microbacteriaceae</taxon>
        <taxon>Herbiconiux</taxon>
    </lineage>
</organism>
<dbReference type="EMBL" id="JANLCM010000001">
    <property type="protein sequence ID" value="MCS5718186.1"/>
    <property type="molecule type" value="Genomic_DNA"/>
</dbReference>
<dbReference type="RefSeq" id="WP_259506954.1">
    <property type="nucleotide sequence ID" value="NZ_JANLCM010000001.1"/>
</dbReference>
<dbReference type="Proteomes" id="UP001165584">
    <property type="component" value="Unassembled WGS sequence"/>
</dbReference>
<protein>
    <submittedName>
        <fullName evidence="1">Uncharacterized protein</fullName>
    </submittedName>
</protein>
<sequence>MNVNDLVARIDSLPYGRAERALLARAIALAIESDDAELEYALRMRMTHSAAMTGDTEVQLSSFAWCRARHDADPNRFPLTAGGERLLWHFKWMASALVGSARFGLDQIDRVLDDMEERYSRAGVGRKGVLQSRFRVKVALGHLDEARRLLDELRSTPSDDFGDCDACSRAVVAWYHLEMENDAAAITMVEEMLSSGATCHSQPQNAMSMVLLPYLRAGRVADAQSMHRRSIDLVTERGDLGGLAGQLIYFAVTDDATTGLPVLERHIGRIADDRLFDAQRFDVLCAMGVLLEALDRGSHRPVRVAGAEAAALVGILGDHPEPWFSDELAVGVRAAAEKLARAFDGRNGTRRFERSLARSRALGDLSIRPQS</sequence>
<keyword evidence="2" id="KW-1185">Reference proteome</keyword>
<gene>
    <name evidence="1" type="ORF">N1027_08550</name>
</gene>
<proteinExistence type="predicted"/>
<accession>A0ABT2GTK4</accession>